<evidence type="ECO:0000256" key="2">
    <source>
        <dbReference type="ARBA" id="ARBA00022741"/>
    </source>
</evidence>
<dbReference type="InterPro" id="IPR003439">
    <property type="entry name" value="ABC_transporter-like_ATP-bd"/>
</dbReference>
<dbReference type="PANTHER" id="PTHR45772">
    <property type="entry name" value="CONSERVED COMPONENT OF ABC TRANSPORTER FOR NATURAL AMINO ACIDS-RELATED"/>
    <property type="match status" value="1"/>
</dbReference>
<reference evidence="6 7" key="1">
    <citation type="submission" date="2017-02" db="EMBL/GenBank/DDBJ databases">
        <authorList>
            <person name="Peterson S.W."/>
        </authorList>
    </citation>
    <scope>NUCLEOTIDE SEQUENCE [LARGE SCALE GENOMIC DNA]</scope>
    <source>
        <strain evidence="6 7">ATCC BAA-909</strain>
    </source>
</reference>
<keyword evidence="3 6" id="KW-0067">ATP-binding</keyword>
<feature type="compositionally biased region" description="Low complexity" evidence="4">
    <location>
        <begin position="1"/>
        <end position="17"/>
    </location>
</feature>
<name>A0A1T4PV32_9SPIR</name>
<evidence type="ECO:0000313" key="6">
    <source>
        <dbReference type="EMBL" id="SJZ94798.1"/>
    </source>
</evidence>
<keyword evidence="7" id="KW-1185">Reference proteome</keyword>
<dbReference type="Proteomes" id="UP000190395">
    <property type="component" value="Unassembled WGS sequence"/>
</dbReference>
<feature type="compositionally biased region" description="Polar residues" evidence="4">
    <location>
        <begin position="18"/>
        <end position="74"/>
    </location>
</feature>
<dbReference type="FunFam" id="3.40.50.300:FF:000151">
    <property type="entry name" value="Lipopolysaccharide ABC transporter ATP-binding protein"/>
    <property type="match status" value="1"/>
</dbReference>
<organism evidence="6 7">
    <name type="scientific">Treponema berlinense</name>
    <dbReference type="NCBI Taxonomy" id="225004"/>
    <lineage>
        <taxon>Bacteria</taxon>
        <taxon>Pseudomonadati</taxon>
        <taxon>Spirochaetota</taxon>
        <taxon>Spirochaetia</taxon>
        <taxon>Spirochaetales</taxon>
        <taxon>Treponemataceae</taxon>
        <taxon>Treponema</taxon>
    </lineage>
</organism>
<protein>
    <submittedName>
        <fullName evidence="6">Lipopolysaccharide export system ATP-binding protein</fullName>
    </submittedName>
</protein>
<dbReference type="Gene3D" id="3.40.50.300">
    <property type="entry name" value="P-loop containing nucleotide triphosphate hydrolases"/>
    <property type="match status" value="1"/>
</dbReference>
<feature type="domain" description="ABC transporter" evidence="5">
    <location>
        <begin position="80"/>
        <end position="313"/>
    </location>
</feature>
<evidence type="ECO:0000256" key="3">
    <source>
        <dbReference type="ARBA" id="ARBA00022840"/>
    </source>
</evidence>
<dbReference type="GO" id="GO:0016887">
    <property type="term" value="F:ATP hydrolysis activity"/>
    <property type="evidence" value="ECO:0007669"/>
    <property type="project" value="InterPro"/>
</dbReference>
<keyword evidence="2" id="KW-0547">Nucleotide-binding</keyword>
<dbReference type="PANTHER" id="PTHR45772:SF10">
    <property type="entry name" value="LIPOPOLYSACCHARIDE EXPORT SYSTEM ATP-BINDING PROTEIN LPTB"/>
    <property type="match status" value="1"/>
</dbReference>
<dbReference type="InterPro" id="IPR003593">
    <property type="entry name" value="AAA+_ATPase"/>
</dbReference>
<dbReference type="InterPro" id="IPR027417">
    <property type="entry name" value="P-loop_NTPase"/>
</dbReference>
<dbReference type="AlphaFoldDB" id="A0A1T4PV32"/>
<dbReference type="InterPro" id="IPR030921">
    <property type="entry name" value="LPS_export_LptB"/>
</dbReference>
<dbReference type="SMART" id="SM00382">
    <property type="entry name" value="AAA"/>
    <property type="match status" value="1"/>
</dbReference>
<dbReference type="Pfam" id="PF00005">
    <property type="entry name" value="ABC_tran"/>
    <property type="match status" value="1"/>
</dbReference>
<dbReference type="NCBIfam" id="TIGR04406">
    <property type="entry name" value="LPS_export_lptB"/>
    <property type="match status" value="1"/>
</dbReference>
<feature type="region of interest" description="Disordered" evidence="4">
    <location>
        <begin position="1"/>
        <end position="74"/>
    </location>
</feature>
<dbReference type="InterPro" id="IPR051120">
    <property type="entry name" value="ABC_AA/LPS_Transport"/>
</dbReference>
<evidence type="ECO:0000256" key="4">
    <source>
        <dbReference type="SAM" id="MobiDB-lite"/>
    </source>
</evidence>
<sequence length="317" mass="35574">MSENSSENNIEENTISSQTENQLSDSEISAQTENQPSNSEISAQTENPPSESELPSQTENQLSDSEISSQTENSQKIHTLKVNSLYKSFGRKKVVQGVDFQMHTGEVLGLLGPNGAGKTTSFYMIVGFYQPTSGEIFLDDERITDLPMYKRARLGISYLPQEPSVFRKLTVEENIWSILETRQDLTRAEKRQRLEELIEEFSIGRIRKQPAFTLSGGERRRTEIARSLAIEPKFLLLDEPFAGIDPIAVADIKAMIKLLAKRGIGILITDHNVRDTLEITDRAIIISTGQILIQGSQQDIIDSPVAREIYLGENFHM</sequence>
<evidence type="ECO:0000256" key="1">
    <source>
        <dbReference type="ARBA" id="ARBA00022448"/>
    </source>
</evidence>
<dbReference type="GO" id="GO:0055085">
    <property type="term" value="P:transmembrane transport"/>
    <property type="evidence" value="ECO:0007669"/>
    <property type="project" value="InterPro"/>
</dbReference>
<dbReference type="CDD" id="cd03218">
    <property type="entry name" value="ABC_YhbG"/>
    <property type="match status" value="1"/>
</dbReference>
<dbReference type="SUPFAM" id="SSF52540">
    <property type="entry name" value="P-loop containing nucleoside triphosphate hydrolases"/>
    <property type="match status" value="1"/>
</dbReference>
<evidence type="ECO:0000313" key="7">
    <source>
        <dbReference type="Proteomes" id="UP000190395"/>
    </source>
</evidence>
<dbReference type="GO" id="GO:0043190">
    <property type="term" value="C:ATP-binding cassette (ABC) transporter complex"/>
    <property type="evidence" value="ECO:0007669"/>
    <property type="project" value="InterPro"/>
</dbReference>
<evidence type="ECO:0000259" key="5">
    <source>
        <dbReference type="PROSITE" id="PS50893"/>
    </source>
</evidence>
<gene>
    <name evidence="6" type="ORF">SAMN02745152_01714</name>
</gene>
<dbReference type="EMBL" id="FUXC01000010">
    <property type="protein sequence ID" value="SJZ94798.1"/>
    <property type="molecule type" value="Genomic_DNA"/>
</dbReference>
<accession>A0A1T4PV32</accession>
<dbReference type="STRING" id="225004.SAMN02745152_01714"/>
<dbReference type="PROSITE" id="PS50893">
    <property type="entry name" value="ABC_TRANSPORTER_2"/>
    <property type="match status" value="1"/>
</dbReference>
<keyword evidence="1" id="KW-0813">Transport</keyword>
<proteinExistence type="predicted"/>
<dbReference type="GO" id="GO:0005524">
    <property type="term" value="F:ATP binding"/>
    <property type="evidence" value="ECO:0007669"/>
    <property type="project" value="UniProtKB-KW"/>
</dbReference>